<evidence type="ECO:0000256" key="3">
    <source>
        <dbReference type="ARBA" id="ARBA00023239"/>
    </source>
</evidence>
<keyword evidence="3" id="KW-0456">Lyase</keyword>
<protein>
    <submittedName>
        <fullName evidence="5">Glutamate or tyrosine decarboxylase</fullName>
    </submittedName>
</protein>
<reference evidence="6" key="1">
    <citation type="submission" date="2016-10" db="EMBL/GenBank/DDBJ databases">
        <authorList>
            <person name="Varghese N."/>
            <person name="Submissions S."/>
        </authorList>
    </citation>
    <scope>NUCLEOTIDE SEQUENCE [LARGE SCALE GENOMIC DNA]</scope>
    <source>
        <strain evidence="6">DSM 22002</strain>
    </source>
</reference>
<organism evidence="5 6">
    <name type="scientific">Agrococcus jejuensis</name>
    <dbReference type="NCBI Taxonomy" id="399736"/>
    <lineage>
        <taxon>Bacteria</taxon>
        <taxon>Bacillati</taxon>
        <taxon>Actinomycetota</taxon>
        <taxon>Actinomycetes</taxon>
        <taxon>Micrococcales</taxon>
        <taxon>Microbacteriaceae</taxon>
        <taxon>Agrococcus</taxon>
    </lineage>
</organism>
<dbReference type="Gene3D" id="6.10.140.2150">
    <property type="match status" value="1"/>
</dbReference>
<sequence>MTFAIQPDEVLARLRSLRADRDAPTKGGRVLSYVYDPGVPELHRLVEESALEVLHLNGLDPFVYGSLAVVEREIGATMKQLLHGGEDVVATCTSGGTESVILAVLAAREANPGKRRIVAPSTRHPAFAKAAHLLGMDLEVVPVTPDGRADVDAFVAALGDDVALAVVSAPSYPHGVVDPIAEIAAACAERGIDVHVDACFGGMVLPFLPDVPAWDLAVPGVTSISADLHKYGYGPKGASVLLQRGPDRQRGMMFADADWPGYPVATSTLLGSRQAAGLVAAWAVLQSLGTVGFGELQSQCRRISDAIRATVEGIDGLRVVGDPVGVALAIATDDASDSLVDPLRLGDALIARGFLAQAQPGLRQQGQPDLPSTLHLTVTPALGQHLDALLEALVEASEEVRGVPKATGEAAAPLQALDGVPLDSATAGAILAQVGAEDLGAERAELIAIIEATPRSVIHRLLVELLARELGD</sequence>
<dbReference type="Pfam" id="PF00266">
    <property type="entry name" value="Aminotran_5"/>
    <property type="match status" value="1"/>
</dbReference>
<dbReference type="InterPro" id="IPR000192">
    <property type="entry name" value="Aminotrans_V_dom"/>
</dbReference>
<gene>
    <name evidence="5" type="ORF">SAMN04489720_2787</name>
</gene>
<name>A0A1G8G738_9MICO</name>
<evidence type="ECO:0000256" key="2">
    <source>
        <dbReference type="ARBA" id="ARBA00022898"/>
    </source>
</evidence>
<keyword evidence="2" id="KW-0663">Pyridoxal phosphate</keyword>
<dbReference type="Gene3D" id="3.90.1150.10">
    <property type="entry name" value="Aspartate Aminotransferase, domain 1"/>
    <property type="match status" value="1"/>
</dbReference>
<dbReference type="InterPro" id="IPR015424">
    <property type="entry name" value="PyrdxlP-dep_Trfase"/>
</dbReference>
<feature type="domain" description="Aminotransferase class V" evidence="4">
    <location>
        <begin position="92"/>
        <end position="321"/>
    </location>
</feature>
<evidence type="ECO:0000256" key="1">
    <source>
        <dbReference type="ARBA" id="ARBA00001933"/>
    </source>
</evidence>
<dbReference type="GO" id="GO:0016831">
    <property type="term" value="F:carboxy-lyase activity"/>
    <property type="evidence" value="ECO:0007669"/>
    <property type="project" value="UniProtKB-ARBA"/>
</dbReference>
<dbReference type="InterPro" id="IPR015422">
    <property type="entry name" value="PyrdxlP-dep_Trfase_small"/>
</dbReference>
<proteinExistence type="predicted"/>
<dbReference type="OrthoDB" id="3401800at2"/>
<comment type="cofactor">
    <cofactor evidence="1">
        <name>pyridoxal 5'-phosphate</name>
        <dbReference type="ChEBI" id="CHEBI:597326"/>
    </cofactor>
</comment>
<dbReference type="RefSeq" id="WP_092505953.1">
    <property type="nucleotide sequence ID" value="NZ_LT629695.1"/>
</dbReference>
<dbReference type="SUPFAM" id="SSF53383">
    <property type="entry name" value="PLP-dependent transferases"/>
    <property type="match status" value="1"/>
</dbReference>
<accession>A0A1G8G738</accession>
<evidence type="ECO:0000313" key="6">
    <source>
        <dbReference type="Proteomes" id="UP000198822"/>
    </source>
</evidence>
<dbReference type="InterPro" id="IPR015421">
    <property type="entry name" value="PyrdxlP-dep_Trfase_major"/>
</dbReference>
<dbReference type="PANTHER" id="PTHR42735">
    <property type="match status" value="1"/>
</dbReference>
<dbReference type="STRING" id="399736.SAMN04489720_2787"/>
<dbReference type="PANTHER" id="PTHR42735:SF6">
    <property type="entry name" value="SPHINGOSINE-1-PHOSPHATE LYASE 1"/>
    <property type="match status" value="1"/>
</dbReference>
<evidence type="ECO:0000313" key="5">
    <source>
        <dbReference type="EMBL" id="SDH90225.1"/>
    </source>
</evidence>
<keyword evidence="6" id="KW-1185">Reference proteome</keyword>
<dbReference type="AlphaFoldDB" id="A0A1G8G738"/>
<dbReference type="InterPro" id="IPR050477">
    <property type="entry name" value="GrpII_AminoAcid_Decarb"/>
</dbReference>
<dbReference type="EMBL" id="LT629695">
    <property type="protein sequence ID" value="SDH90225.1"/>
    <property type="molecule type" value="Genomic_DNA"/>
</dbReference>
<dbReference type="Gene3D" id="3.40.640.10">
    <property type="entry name" value="Type I PLP-dependent aspartate aminotransferase-like (Major domain)"/>
    <property type="match status" value="1"/>
</dbReference>
<dbReference type="Proteomes" id="UP000198822">
    <property type="component" value="Chromosome I"/>
</dbReference>
<evidence type="ECO:0000259" key="4">
    <source>
        <dbReference type="Pfam" id="PF00266"/>
    </source>
</evidence>